<keyword evidence="1" id="KW-0812">Transmembrane</keyword>
<dbReference type="InterPro" id="IPR005325">
    <property type="entry name" value="DUF308_memb"/>
</dbReference>
<dbReference type="Proteomes" id="UP001501175">
    <property type="component" value="Unassembled WGS sequence"/>
</dbReference>
<reference evidence="3" key="1">
    <citation type="journal article" date="2019" name="Int. J. Syst. Evol. Microbiol.">
        <title>The Global Catalogue of Microorganisms (GCM) 10K type strain sequencing project: providing services to taxonomists for standard genome sequencing and annotation.</title>
        <authorList>
            <consortium name="The Broad Institute Genomics Platform"/>
            <consortium name="The Broad Institute Genome Sequencing Center for Infectious Disease"/>
            <person name="Wu L."/>
            <person name="Ma J."/>
        </authorList>
    </citation>
    <scope>NUCLEOTIDE SEQUENCE [LARGE SCALE GENOMIC DNA]</scope>
    <source>
        <strain evidence="3">JCM 17927</strain>
    </source>
</reference>
<feature type="transmembrane region" description="Helical" evidence="1">
    <location>
        <begin position="141"/>
        <end position="161"/>
    </location>
</feature>
<sequence>MVQVDFIIMERRHIMPHWWLLLAKSALFIVIGLLTMLVGDEPSSATITIVGVMFIIAGVCHFVFSLPFRQLDRSYWFHLIQSVADIGFGVSILLMAVQEARVFMDNLGFWALIYGAILTTQAMFNFLSLRAGRADNLSPRTLQAIAAAIAVSLAFFLMLFGPRNAQAWLWIGIHFIALGGIYILNTLRLRASFGQGYYDQTYQNR</sequence>
<protein>
    <recommendedName>
        <fullName evidence="4">HdeD family acid-resistance protein</fullName>
    </recommendedName>
</protein>
<comment type="caution">
    <text evidence="2">The sequence shown here is derived from an EMBL/GenBank/DDBJ whole genome shotgun (WGS) entry which is preliminary data.</text>
</comment>
<evidence type="ECO:0008006" key="4">
    <source>
        <dbReference type="Google" id="ProtNLM"/>
    </source>
</evidence>
<name>A0ABP8MCJ4_9BACT</name>
<evidence type="ECO:0000256" key="1">
    <source>
        <dbReference type="SAM" id="Phobius"/>
    </source>
</evidence>
<accession>A0ABP8MCJ4</accession>
<dbReference type="EMBL" id="BAABHD010000002">
    <property type="protein sequence ID" value="GAA4446400.1"/>
    <property type="molecule type" value="Genomic_DNA"/>
</dbReference>
<feature type="transmembrane region" description="Helical" evidence="1">
    <location>
        <begin position="45"/>
        <end position="64"/>
    </location>
</feature>
<feature type="transmembrane region" description="Helical" evidence="1">
    <location>
        <begin position="76"/>
        <end position="97"/>
    </location>
</feature>
<evidence type="ECO:0000313" key="2">
    <source>
        <dbReference type="EMBL" id="GAA4446400.1"/>
    </source>
</evidence>
<evidence type="ECO:0000313" key="3">
    <source>
        <dbReference type="Proteomes" id="UP001501175"/>
    </source>
</evidence>
<keyword evidence="1" id="KW-1133">Transmembrane helix</keyword>
<feature type="transmembrane region" description="Helical" evidence="1">
    <location>
        <begin position="167"/>
        <end position="184"/>
    </location>
</feature>
<keyword evidence="3" id="KW-1185">Reference proteome</keyword>
<dbReference type="Pfam" id="PF03729">
    <property type="entry name" value="DUF308"/>
    <property type="match status" value="1"/>
</dbReference>
<feature type="transmembrane region" description="Helical" evidence="1">
    <location>
        <begin position="109"/>
        <end position="129"/>
    </location>
</feature>
<feature type="transmembrane region" description="Helical" evidence="1">
    <location>
        <begin position="18"/>
        <end position="39"/>
    </location>
</feature>
<proteinExistence type="predicted"/>
<gene>
    <name evidence="2" type="ORF">GCM10023189_01500</name>
</gene>
<organism evidence="2 3">
    <name type="scientific">Nibrella saemangeumensis</name>
    <dbReference type="NCBI Taxonomy" id="1084526"/>
    <lineage>
        <taxon>Bacteria</taxon>
        <taxon>Pseudomonadati</taxon>
        <taxon>Bacteroidota</taxon>
        <taxon>Cytophagia</taxon>
        <taxon>Cytophagales</taxon>
        <taxon>Spirosomataceae</taxon>
        <taxon>Nibrella</taxon>
    </lineage>
</organism>
<keyword evidence="1" id="KW-0472">Membrane</keyword>